<dbReference type="Proteomes" id="UP000376575">
    <property type="component" value="Unassembled WGS sequence"/>
</dbReference>
<dbReference type="RefSeq" id="WP_172967388.1">
    <property type="nucleotide sequence ID" value="NZ_BJKP01000038.1"/>
</dbReference>
<evidence type="ECO:0000313" key="1">
    <source>
        <dbReference type="EMBL" id="GEA28558.1"/>
    </source>
</evidence>
<reference evidence="1 3" key="1">
    <citation type="journal article" date="2019" name="FEMS Microbiol. Lett.">
        <title>A novel salt-tolerant genotype illuminates the sucrose gene evolution in freshwater bloom-forming cyanobacterium Microcystis aeruginosa.</title>
        <authorList>
            <person name="Tanabe Y."/>
            <person name="Yamaguchi H."/>
            <person name="Sano T."/>
            <person name="Kawachi M."/>
        </authorList>
    </citation>
    <scope>NUCLEOTIDE SEQUENCE [LARGE SCALE GENOMIC DNA]</scope>
    <source>
        <strain evidence="1 3">NIES-4325</strain>
    </source>
</reference>
<accession>A0A5J4FDH5</accession>
<evidence type="ECO:0000313" key="3">
    <source>
        <dbReference type="Proteomes" id="UP000376575"/>
    </source>
</evidence>
<sequence>MPRMSQKNKIALLFILLGLISGIILSLILPEEKLVFALSGPTALIGAGLSQWSSQKEY</sequence>
<name>A0A5J4FDH5_MICAE</name>
<evidence type="ECO:0000313" key="2">
    <source>
        <dbReference type="EMBL" id="GEA29070.1"/>
    </source>
</evidence>
<gene>
    <name evidence="1" type="ORF">MiAbW_03134</name>
    <name evidence="2" type="ORF">MiAbW_03652</name>
</gene>
<proteinExistence type="predicted"/>
<dbReference type="EMBL" id="BJKP01000038">
    <property type="protein sequence ID" value="GEA28558.1"/>
    <property type="molecule type" value="Genomic_DNA"/>
</dbReference>
<protein>
    <submittedName>
        <fullName evidence="1">Uncharacterized protein</fullName>
    </submittedName>
</protein>
<dbReference type="EMBL" id="BJKP01000107">
    <property type="protein sequence ID" value="GEA29070.1"/>
    <property type="molecule type" value="Genomic_DNA"/>
</dbReference>
<organism evidence="1 3">
    <name type="scientific">Microcystis aeruginosa NIES-4325</name>
    <dbReference type="NCBI Taxonomy" id="2569534"/>
    <lineage>
        <taxon>Bacteria</taxon>
        <taxon>Bacillati</taxon>
        <taxon>Cyanobacteriota</taxon>
        <taxon>Cyanophyceae</taxon>
        <taxon>Oscillatoriophycideae</taxon>
        <taxon>Chroococcales</taxon>
        <taxon>Microcystaceae</taxon>
        <taxon>Microcystis</taxon>
    </lineage>
</organism>
<comment type="caution">
    <text evidence="1">The sequence shown here is derived from an EMBL/GenBank/DDBJ whole genome shotgun (WGS) entry which is preliminary data.</text>
</comment>
<dbReference type="AlphaFoldDB" id="A0A5J4FDH5"/>